<dbReference type="Proteomes" id="UP001171945">
    <property type="component" value="Unassembled WGS sequence"/>
</dbReference>
<evidence type="ECO:0000313" key="2">
    <source>
        <dbReference type="Proteomes" id="UP001171945"/>
    </source>
</evidence>
<proteinExistence type="predicted"/>
<accession>A0ABT7VSA3</accession>
<dbReference type="EMBL" id="JAUCGM010000193">
    <property type="protein sequence ID" value="MDM8562544.1"/>
    <property type="molecule type" value="Genomic_DNA"/>
</dbReference>
<protein>
    <recommendedName>
        <fullName evidence="3">CopG family transcriptional regulator</fullName>
    </recommendedName>
</protein>
<organism evidence="1 2">
    <name type="scientific">Candidatus Marithioploca araucensis</name>
    <dbReference type="NCBI Taxonomy" id="70273"/>
    <lineage>
        <taxon>Bacteria</taxon>
        <taxon>Pseudomonadati</taxon>
        <taxon>Pseudomonadota</taxon>
        <taxon>Gammaproteobacteria</taxon>
        <taxon>Thiotrichales</taxon>
        <taxon>Thiotrichaceae</taxon>
        <taxon>Candidatus Marithioploca</taxon>
    </lineage>
</organism>
<comment type="caution">
    <text evidence="1">The sequence shown here is derived from an EMBL/GenBank/DDBJ whole genome shotgun (WGS) entry which is preliminary data.</text>
</comment>
<name>A0ABT7VSA3_9GAMM</name>
<sequence>MSTGTRMYINAYLDENCYHKLEYLIQTTQSNLSEVISEALYFYYERRIQTNRAEKLLQSGFVGCGEAEPTLSENYKSEWSDMMRKKHDNG</sequence>
<evidence type="ECO:0008006" key="3">
    <source>
        <dbReference type="Google" id="ProtNLM"/>
    </source>
</evidence>
<keyword evidence="2" id="KW-1185">Reference proteome</keyword>
<evidence type="ECO:0000313" key="1">
    <source>
        <dbReference type="EMBL" id="MDM8562544.1"/>
    </source>
</evidence>
<gene>
    <name evidence="1" type="ORF">QUF54_04240</name>
</gene>
<reference evidence="1" key="1">
    <citation type="submission" date="2023-06" db="EMBL/GenBank/DDBJ databases">
        <title>Uncultivated large filamentous bacteria from sulfidic sediments reveal new species and different genomic features in energy metabolism and defense.</title>
        <authorList>
            <person name="Fonseca A."/>
        </authorList>
    </citation>
    <scope>NUCLEOTIDE SEQUENCE</scope>
    <source>
        <strain evidence="1">HSG4</strain>
    </source>
</reference>